<name>A0A1M6FER0_9FIRM</name>
<dbReference type="OrthoDB" id="154477at2"/>
<dbReference type="InterPro" id="IPR008772">
    <property type="entry name" value="Phosphonate_metab_PhnH"/>
</dbReference>
<sequence length="200" mass="22358">MKLDLVHDLQEAYRKTLDSMSRPGLISNIRDQASKVAMEINDFIPPAALVMVLMLFDTEVKFKVCSKREAEIAELINQLTYAKATEIESADFILVLKDADPEEFEQVINSACPGDLHDPHKAATIIVEADSVSNDRDLTLIGPGIEIESYISVKTNYSWVDLRAEKNSEYPLGIDLIFTDRDTNILCLPRTTQIVQEVAG</sequence>
<dbReference type="AlphaFoldDB" id="A0A1M6FER0"/>
<dbReference type="GO" id="GO:0019634">
    <property type="term" value="P:organic phosphonate metabolic process"/>
    <property type="evidence" value="ECO:0007669"/>
    <property type="project" value="InterPro"/>
</dbReference>
<dbReference type="EMBL" id="FQXJ01000031">
    <property type="protein sequence ID" value="SHI96218.1"/>
    <property type="molecule type" value="Genomic_DNA"/>
</dbReference>
<dbReference type="STRING" id="1121420.SAMN02746098_04923"/>
<evidence type="ECO:0000313" key="2">
    <source>
        <dbReference type="Proteomes" id="UP000183954"/>
    </source>
</evidence>
<keyword evidence="2" id="KW-1185">Reference proteome</keyword>
<dbReference type="Gene3D" id="3.40.50.11310">
    <property type="entry name" value="Bacterial phosphonate metabolism protein PhnH"/>
    <property type="match status" value="1"/>
</dbReference>
<dbReference type="PIRSF" id="PIRSF020680">
    <property type="entry name" value="PhnH"/>
    <property type="match status" value="1"/>
</dbReference>
<gene>
    <name evidence="1" type="ORF">SAMN02746098_04923</name>
</gene>
<dbReference type="SUPFAM" id="SSF159709">
    <property type="entry name" value="PhnH-like"/>
    <property type="match status" value="1"/>
</dbReference>
<dbReference type="Pfam" id="PF05845">
    <property type="entry name" value="PhnH"/>
    <property type="match status" value="1"/>
</dbReference>
<proteinExistence type="predicted"/>
<protein>
    <submittedName>
        <fullName evidence="1">Alpha-D-ribose 1-methylphosphonate 5-triphosphate synthase subunit PhnH</fullName>
    </submittedName>
</protein>
<dbReference type="RefSeq" id="WP_073033008.1">
    <property type="nucleotide sequence ID" value="NZ_FQXJ01000031.1"/>
</dbReference>
<dbReference type="Proteomes" id="UP000183954">
    <property type="component" value="Unassembled WGS sequence"/>
</dbReference>
<dbReference type="NCBIfam" id="TIGR03292">
    <property type="entry name" value="PhnH_redo"/>
    <property type="match status" value="1"/>
</dbReference>
<reference evidence="2" key="1">
    <citation type="submission" date="2016-11" db="EMBL/GenBank/DDBJ databases">
        <authorList>
            <person name="Varghese N."/>
            <person name="Submissions S."/>
        </authorList>
    </citation>
    <scope>NUCLEOTIDE SEQUENCE [LARGE SCALE GENOMIC DNA]</scope>
    <source>
        <strain evidence="2">DSM 15449</strain>
    </source>
</reference>
<evidence type="ECO:0000313" key="1">
    <source>
        <dbReference type="EMBL" id="SHI96218.1"/>
    </source>
</evidence>
<organism evidence="1 2">
    <name type="scientific">Desulfosporosinus lacus DSM 15449</name>
    <dbReference type="NCBI Taxonomy" id="1121420"/>
    <lineage>
        <taxon>Bacteria</taxon>
        <taxon>Bacillati</taxon>
        <taxon>Bacillota</taxon>
        <taxon>Clostridia</taxon>
        <taxon>Eubacteriales</taxon>
        <taxon>Desulfitobacteriaceae</taxon>
        <taxon>Desulfosporosinus</taxon>
    </lineage>
</organism>
<dbReference type="InterPro" id="IPR038058">
    <property type="entry name" value="PhnH-like_sp"/>
</dbReference>
<accession>A0A1M6FER0</accession>